<organism evidence="2 3">
    <name type="scientific">Grimontia celer</name>
    <dbReference type="NCBI Taxonomy" id="1796497"/>
    <lineage>
        <taxon>Bacteria</taxon>
        <taxon>Pseudomonadati</taxon>
        <taxon>Pseudomonadota</taxon>
        <taxon>Gammaproteobacteria</taxon>
        <taxon>Vibrionales</taxon>
        <taxon>Vibrionaceae</taxon>
        <taxon>Grimontia</taxon>
    </lineage>
</organism>
<dbReference type="RefSeq" id="WP_062661082.1">
    <property type="nucleotide sequence ID" value="NZ_FIZX01000001.1"/>
</dbReference>
<dbReference type="PROSITE" id="PS51257">
    <property type="entry name" value="PROKAR_LIPOPROTEIN"/>
    <property type="match status" value="1"/>
</dbReference>
<evidence type="ECO:0000256" key="1">
    <source>
        <dbReference type="SAM" id="SignalP"/>
    </source>
</evidence>
<dbReference type="OrthoDB" id="5471061at2"/>
<sequence length="161" mass="17917">MKLYFIFFLSLLLTGCSASSLNPLNWWEDPLAPVFTIKIDAASNINPNVDDLPSPVEVRVYQLADSEAFNQADFIQIYNDDQSTLKAGLLLKRYLPSVMPGGSELEVIPMSPETKFVGVIVAFANYREANNKVIFESLGYFPQTLSLQLDGINLTMTGEED</sequence>
<keyword evidence="3" id="KW-1185">Reference proteome</keyword>
<keyword evidence="1" id="KW-0732">Signal</keyword>
<dbReference type="PANTHER" id="PTHR37625">
    <property type="entry name" value="OUTER MEMBRANE LIPOPROTEIN-RELATED"/>
    <property type="match status" value="1"/>
</dbReference>
<dbReference type="Gene3D" id="2.60.40.4150">
    <property type="entry name" value="Type VI secretion system, lipoprotein SciN"/>
    <property type="match status" value="1"/>
</dbReference>
<evidence type="ECO:0000313" key="3">
    <source>
        <dbReference type="Proteomes" id="UP000071641"/>
    </source>
</evidence>
<evidence type="ECO:0000313" key="2">
    <source>
        <dbReference type="EMBL" id="CZF78289.1"/>
    </source>
</evidence>
<dbReference type="AlphaFoldDB" id="A0A128EUK6"/>
<dbReference type="PANTHER" id="PTHR37625:SF4">
    <property type="entry name" value="OUTER MEMBRANE LIPOPROTEIN"/>
    <property type="match status" value="1"/>
</dbReference>
<dbReference type="Pfam" id="PF12790">
    <property type="entry name" value="T6SS-SciN"/>
    <property type="match status" value="1"/>
</dbReference>
<dbReference type="InterPro" id="IPR038706">
    <property type="entry name" value="Type_VI_SciN-like_sf"/>
</dbReference>
<feature type="chain" id="PRO_5007281670" evidence="1">
    <location>
        <begin position="19"/>
        <end position="161"/>
    </location>
</feature>
<accession>A0A128EUK6</accession>
<name>A0A128EUK6_9GAMM</name>
<feature type="signal peptide" evidence="1">
    <location>
        <begin position="1"/>
        <end position="18"/>
    </location>
</feature>
<dbReference type="NCBIfam" id="TIGR03352">
    <property type="entry name" value="VI_chp_3"/>
    <property type="match status" value="1"/>
</dbReference>
<gene>
    <name evidence="2" type="ORF">GCE9029_00748</name>
</gene>
<dbReference type="InterPro" id="IPR017734">
    <property type="entry name" value="T6SS_SciN"/>
</dbReference>
<protein>
    <submittedName>
        <fullName evidence="2">Type VI secretion lipoprotein</fullName>
    </submittedName>
</protein>
<dbReference type="EMBL" id="FIZX01000001">
    <property type="protein sequence ID" value="CZF78289.1"/>
    <property type="molecule type" value="Genomic_DNA"/>
</dbReference>
<reference evidence="3" key="1">
    <citation type="submission" date="2016-02" db="EMBL/GenBank/DDBJ databases">
        <authorList>
            <person name="Rodrigo-Torres Lidia"/>
            <person name="Arahal R.David."/>
        </authorList>
    </citation>
    <scope>NUCLEOTIDE SEQUENCE [LARGE SCALE GENOMIC DNA]</scope>
    <source>
        <strain evidence="3">CECT 9029</strain>
    </source>
</reference>
<keyword evidence="2" id="KW-0449">Lipoprotein</keyword>
<dbReference type="Proteomes" id="UP000071641">
    <property type="component" value="Unassembled WGS sequence"/>
</dbReference>
<proteinExistence type="predicted"/>
<dbReference type="STRING" id="1796497.GCE9029_00748"/>